<reference evidence="2 3" key="1">
    <citation type="submission" date="2024-06" db="EMBL/GenBank/DDBJ databases">
        <title>The Natural Products Discovery Center: Release of the First 8490 Sequenced Strains for Exploring Actinobacteria Biosynthetic Diversity.</title>
        <authorList>
            <person name="Kalkreuter E."/>
            <person name="Kautsar S.A."/>
            <person name="Yang D."/>
            <person name="Bader C.D."/>
            <person name="Teijaro C.N."/>
            <person name="Fluegel L."/>
            <person name="Davis C.M."/>
            <person name="Simpson J.R."/>
            <person name="Lauterbach L."/>
            <person name="Steele A.D."/>
            <person name="Gui C."/>
            <person name="Meng S."/>
            <person name="Li G."/>
            <person name="Viehrig K."/>
            <person name="Ye F."/>
            <person name="Su P."/>
            <person name="Kiefer A.F."/>
            <person name="Nichols A."/>
            <person name="Cepeda A.J."/>
            <person name="Yan W."/>
            <person name="Fan B."/>
            <person name="Jiang Y."/>
            <person name="Adhikari A."/>
            <person name="Zheng C.-J."/>
            <person name="Schuster L."/>
            <person name="Cowan T.M."/>
            <person name="Smanski M.J."/>
            <person name="Chevrette M.G."/>
            <person name="De Carvalho L.P.S."/>
            <person name="Shen B."/>
        </authorList>
    </citation>
    <scope>NUCLEOTIDE SEQUENCE [LARGE SCALE GENOMIC DNA]</scope>
    <source>
        <strain evidence="2 3">NPDC019708</strain>
    </source>
</reference>
<evidence type="ECO:0000313" key="2">
    <source>
        <dbReference type="EMBL" id="MEU1956290.1"/>
    </source>
</evidence>
<dbReference type="RefSeq" id="WP_356959001.1">
    <property type="nucleotide sequence ID" value="NZ_JBEYBD010000021.1"/>
</dbReference>
<evidence type="ECO:0000256" key="1">
    <source>
        <dbReference type="SAM" id="MobiDB-lite"/>
    </source>
</evidence>
<feature type="compositionally biased region" description="Polar residues" evidence="1">
    <location>
        <begin position="353"/>
        <end position="363"/>
    </location>
</feature>
<sequence length="363" mass="39740">MSTRTISYAHLFRLSDDRGIFEHARLTEPRIDGGYCVDDVARGLVVAVREQEPSQELLDLTTVYFDFLIEALTPDGRCHNRRGSDRHWQDEPSLDDHWGRALWALGAVVAHRSDLAETALARFTVAARQRPRSARAMAFGALGAAEVLRTDPGNRCAREFSSDTASVIGPPTRRSDWRWPEPRLHYANAVLAEALLAVGSIPGKERILADGLAMLRWLLAIETAGDHLSVTPVDGWAIGEPRPGFDQQPVEVACLADACARAYDATGDRHWKDAVMLCEAWFRGSNDIGVPLLDPESFGCSDGLEATGCNENQSAESTLALISTQQHARRLAREPVVGKGDSARSSAGRFDARTTTGPRTETL</sequence>
<evidence type="ECO:0000313" key="3">
    <source>
        <dbReference type="Proteomes" id="UP001550628"/>
    </source>
</evidence>
<accession>A0ABV2WZH0</accession>
<gene>
    <name evidence="2" type="ORF">ABZ510_31145</name>
</gene>
<proteinExistence type="predicted"/>
<protein>
    <submittedName>
        <fullName evidence="2">Glycosyltransferase</fullName>
    </submittedName>
</protein>
<feature type="region of interest" description="Disordered" evidence="1">
    <location>
        <begin position="331"/>
        <end position="363"/>
    </location>
</feature>
<keyword evidence="3" id="KW-1185">Reference proteome</keyword>
<comment type="caution">
    <text evidence="2">The sequence shown here is derived from an EMBL/GenBank/DDBJ whole genome shotgun (WGS) entry which is preliminary data.</text>
</comment>
<name>A0ABV2WZH0_9NOCA</name>
<dbReference type="EMBL" id="JBEYBF010000035">
    <property type="protein sequence ID" value="MEU1956290.1"/>
    <property type="molecule type" value="Genomic_DNA"/>
</dbReference>
<dbReference type="Proteomes" id="UP001550628">
    <property type="component" value="Unassembled WGS sequence"/>
</dbReference>
<organism evidence="2 3">
    <name type="scientific">Nocardia rhamnosiphila</name>
    <dbReference type="NCBI Taxonomy" id="426716"/>
    <lineage>
        <taxon>Bacteria</taxon>
        <taxon>Bacillati</taxon>
        <taxon>Actinomycetota</taxon>
        <taxon>Actinomycetes</taxon>
        <taxon>Mycobacteriales</taxon>
        <taxon>Nocardiaceae</taxon>
        <taxon>Nocardia</taxon>
    </lineage>
</organism>